<keyword evidence="2" id="KW-0812">Transmembrane</keyword>
<feature type="transmembrane region" description="Helical" evidence="2">
    <location>
        <begin position="124"/>
        <end position="145"/>
    </location>
</feature>
<reference evidence="4 5" key="1">
    <citation type="submission" date="2011-08" db="EMBL/GenBank/DDBJ databases">
        <authorList>
            <person name="Weinstock G."/>
            <person name="Sodergren E."/>
            <person name="Clifton S."/>
            <person name="Fulton L."/>
            <person name="Fulton B."/>
            <person name="Courtney L."/>
            <person name="Fronick C."/>
            <person name="Harrison M."/>
            <person name="Strong C."/>
            <person name="Farmer C."/>
            <person name="Delahaunty K."/>
            <person name="Markovic C."/>
            <person name="Hall O."/>
            <person name="Minx P."/>
            <person name="Tomlinson C."/>
            <person name="Mitreva M."/>
            <person name="Hou S."/>
            <person name="Chen J."/>
            <person name="Wollam A."/>
            <person name="Pepin K.H."/>
            <person name="Johnson M."/>
            <person name="Bhonagiri V."/>
            <person name="Zhang X."/>
            <person name="Suruliraj S."/>
            <person name="Warren W."/>
            <person name="Chinwalla A."/>
            <person name="Mardis E.R."/>
            <person name="Wilson R.K."/>
        </authorList>
    </citation>
    <scope>NUCLEOTIDE SEQUENCE [LARGE SCALE GENOMIC DNA]</scope>
    <source>
        <strain evidence="4 5">DP7</strain>
    </source>
</reference>
<evidence type="ECO:0000256" key="1">
    <source>
        <dbReference type="SAM" id="MobiDB-lite"/>
    </source>
</evidence>
<dbReference type="PANTHER" id="PTHR34978">
    <property type="entry name" value="POSSIBLE SENSOR-TRANSDUCER PROTEIN BLAR"/>
    <property type="match status" value="1"/>
</dbReference>
<evidence type="ECO:0000256" key="2">
    <source>
        <dbReference type="SAM" id="Phobius"/>
    </source>
</evidence>
<feature type="transmembrane region" description="Helical" evidence="2">
    <location>
        <begin position="37"/>
        <end position="56"/>
    </location>
</feature>
<feature type="transmembrane region" description="Helical" evidence="2">
    <location>
        <begin position="6"/>
        <end position="25"/>
    </location>
</feature>
<accession>G9XS92</accession>
<dbReference type="Pfam" id="PF05569">
    <property type="entry name" value="Peptidase_M56"/>
    <property type="match status" value="1"/>
</dbReference>
<dbReference type="RefSeq" id="WP_005814743.1">
    <property type="nucleotide sequence ID" value="NZ_JH414483.1"/>
</dbReference>
<sequence length="647" mass="72541">MTEAVLHFLLERTLTASLLIIALLVLRRIFRGKIPSVLLYASWLLVLIRLLIPIDIPSSASIMNLVKTSPVTAIEQNAIEPRFPSFESGLLTNPERQNETEPPNVSSEITIKQPVEEKGVKPTLFFLLFALWAGGALAVTTYIIILNKGFFNQLRQSSLELKSEQIPFYEELCRQVKIKTPLPVILSDKLPSPCLVGLFHPHIAVTPEATASTTILRHTLLHELCHYKQKDNLFTLLRNICCAVYWFNPFVWAAALASREDSELSCDARVLRYLDECESLEYGETLLTLLNTRNTKTPILNTATAMASGKSTIGTRISLIIKPSKKLKTASVFVCGVMILFGMVTLTDAKNEPVFGQQNTPHVQEAIAKNSLDIDTLKMLANGQLTLADIPKQYVPNTVTEDKASAYTLWTYTLDNDFSFDVKYISEPNLPPRYTASLRQNKGSNYIFFPCRPESLDQYLAACARGDLFQLQTYASFDGEKMAEIEYRTETNYEETKDQTASVSFFAGNNKTYALSNKYNSFGRVIWSPDSVYGAFINMITLNGTEGRDNGLYLFDSLNREIYDLIPSKTLISAFNESGTINEKITTIYLEPQIKWSPDSTKLSLTCYPASSDNHVAAHVVYDIAKHQVENIVIKENIQAPSSDLSY</sequence>
<comment type="caution">
    <text evidence="4">The sequence shown here is derived from an EMBL/GenBank/DDBJ whole genome shotgun (WGS) entry which is preliminary data.</text>
</comment>
<feature type="domain" description="Peptidase M56" evidence="3">
    <location>
        <begin position="8"/>
        <end position="320"/>
    </location>
</feature>
<feature type="region of interest" description="Disordered" evidence="1">
    <location>
        <begin position="90"/>
        <end position="109"/>
    </location>
</feature>
<dbReference type="PANTHER" id="PTHR34978:SF3">
    <property type="entry name" value="SLR0241 PROTEIN"/>
    <property type="match status" value="1"/>
</dbReference>
<organism evidence="4 5">
    <name type="scientific">Desulfitobacterium hafniense DP7</name>
    <dbReference type="NCBI Taxonomy" id="537010"/>
    <lineage>
        <taxon>Bacteria</taxon>
        <taxon>Bacillati</taxon>
        <taxon>Bacillota</taxon>
        <taxon>Clostridia</taxon>
        <taxon>Eubacteriales</taxon>
        <taxon>Desulfitobacteriaceae</taxon>
        <taxon>Desulfitobacterium</taxon>
    </lineage>
</organism>
<dbReference type="EMBL" id="AFZX01000097">
    <property type="protein sequence ID" value="EHL05491.1"/>
    <property type="molecule type" value="Genomic_DNA"/>
</dbReference>
<evidence type="ECO:0000259" key="3">
    <source>
        <dbReference type="Pfam" id="PF05569"/>
    </source>
</evidence>
<evidence type="ECO:0000313" key="5">
    <source>
        <dbReference type="Proteomes" id="UP000004416"/>
    </source>
</evidence>
<evidence type="ECO:0000313" key="4">
    <source>
        <dbReference type="EMBL" id="EHL05491.1"/>
    </source>
</evidence>
<name>G9XS92_DESHA</name>
<proteinExistence type="predicted"/>
<dbReference type="AlphaFoldDB" id="G9XS92"/>
<feature type="transmembrane region" description="Helical" evidence="2">
    <location>
        <begin position="327"/>
        <end position="346"/>
    </location>
</feature>
<keyword evidence="2" id="KW-0472">Membrane</keyword>
<gene>
    <name evidence="4" type="ORF">HMPREF0322_03841</name>
</gene>
<protein>
    <submittedName>
        <fullName evidence="4">Peptidase, M56 family</fullName>
    </submittedName>
</protein>
<dbReference type="CDD" id="cd07341">
    <property type="entry name" value="M56_BlaR1_MecR1_like"/>
    <property type="match status" value="1"/>
</dbReference>
<keyword evidence="2" id="KW-1133">Transmembrane helix</keyword>
<dbReference type="InterPro" id="IPR008756">
    <property type="entry name" value="Peptidase_M56"/>
</dbReference>
<dbReference type="Proteomes" id="UP000004416">
    <property type="component" value="Unassembled WGS sequence"/>
</dbReference>
<dbReference type="PATRIC" id="fig|537010.4.peg.3595"/>
<dbReference type="InterPro" id="IPR052173">
    <property type="entry name" value="Beta-lactam_resp_regulator"/>
</dbReference>
<dbReference type="HOGENOM" id="CLU_028257_0_0_9"/>